<feature type="compositionally biased region" description="Basic residues" evidence="5">
    <location>
        <begin position="718"/>
        <end position="732"/>
    </location>
</feature>
<sequence length="843" mass="96179">MGPKLPGQKPRRGEDLIPHTFWHANTCLTGIDDVWPHGEPVGTGSRCYYCHKILGGGGKTRLREHLAGVTGDAKVCLKVPKDVRKVMAKDRLDGIVQRGQNRARRQWVEDEIARAVDVNVDEVTVNDYVDILPSDEEGQLQVALKRSMVDLNMRSNGSRTARAGGASGSRTGCPSTSSTRGYQRKIDRGLRKLATTKRSGGFDIDLARSRAPVQQRIDVAFDKDRKDKLGRAWSKWFHANDIAGRKANCPYFKAAMRLTQQFGEGVPCPTGEAIDGPYLERNYEELMENMESCKNDWDQYKNASFLYDCIKTVVVDEIGEDRVMQVVTDNGSNYRKACLDLASDYPKINWQPCAAHTINLLLKNIGQLRDVDRVICSAQRICRFFYNHNRLHAEMKRHIGGELYRWNATRFGTVYIFLQSFWDRMDKFRQWMVSEEWKNSDYNRDPEYKYTDQCLSNRQWWDNVKFVLDLVGPIYSLLRFADSQKIGTVSRFLPRVMACRGMLEVYLSDRPEILKNILQALDGRVKNMCKNTLMLAAGVLDPEGHYNYDTSSNPEYLMELAIAIERVADSPQSAVRLISEFQYFKANKGMFGSTTARLAALSPDVTPANWWSIYGGDTKELQKYALRIVSQCVSSSGFYVHYNLKLQVQQLESEHQEKEKNADPFRTMIDVALFDHSNPITEWFNGSMYESDPVLDEADGRPSKSLQDLVHQACLDAKRKRTGHGHSKRRRKVSSEDEFDEHESESDEEDQQDYNETWKNHSNDEASEEEQSRDLEMIEGAGKDIAPRSRRTLNEDVVNLCNSPASHGDDEGREPAGEDDDARPVRTCRKKTVDINTLLGRKK</sequence>
<gene>
    <name evidence="7" type="ORF">U9M48_042001</name>
</gene>
<name>A0AAQ3UQH3_PASNO</name>
<dbReference type="SUPFAM" id="SSF53098">
    <property type="entry name" value="Ribonuclease H-like"/>
    <property type="match status" value="1"/>
</dbReference>
<feature type="compositionally biased region" description="Basic and acidic residues" evidence="5">
    <location>
        <begin position="807"/>
        <end position="816"/>
    </location>
</feature>
<organism evidence="7 8">
    <name type="scientific">Paspalum notatum var. saurae</name>
    <dbReference type="NCBI Taxonomy" id="547442"/>
    <lineage>
        <taxon>Eukaryota</taxon>
        <taxon>Viridiplantae</taxon>
        <taxon>Streptophyta</taxon>
        <taxon>Embryophyta</taxon>
        <taxon>Tracheophyta</taxon>
        <taxon>Spermatophyta</taxon>
        <taxon>Magnoliopsida</taxon>
        <taxon>Liliopsida</taxon>
        <taxon>Poales</taxon>
        <taxon>Poaceae</taxon>
        <taxon>PACMAD clade</taxon>
        <taxon>Panicoideae</taxon>
        <taxon>Andropogonodae</taxon>
        <taxon>Paspaleae</taxon>
        <taxon>Paspalinae</taxon>
        <taxon>Paspalum</taxon>
    </lineage>
</organism>
<dbReference type="PROSITE" id="PS50808">
    <property type="entry name" value="ZF_BED"/>
    <property type="match status" value="1"/>
</dbReference>
<feature type="compositionally biased region" description="Acidic residues" evidence="5">
    <location>
        <begin position="736"/>
        <end position="753"/>
    </location>
</feature>
<dbReference type="InterPro" id="IPR003656">
    <property type="entry name" value="Znf_BED"/>
</dbReference>
<feature type="region of interest" description="Disordered" evidence="5">
    <location>
        <begin position="156"/>
        <end position="187"/>
    </location>
</feature>
<proteinExistence type="predicted"/>
<keyword evidence="2 4" id="KW-0863">Zinc-finger</keyword>
<dbReference type="GO" id="GO:0003677">
    <property type="term" value="F:DNA binding"/>
    <property type="evidence" value="ECO:0007669"/>
    <property type="project" value="InterPro"/>
</dbReference>
<feature type="compositionally biased region" description="Low complexity" evidence="5">
    <location>
        <begin position="157"/>
        <end position="172"/>
    </location>
</feature>
<evidence type="ECO:0000256" key="1">
    <source>
        <dbReference type="ARBA" id="ARBA00022723"/>
    </source>
</evidence>
<dbReference type="EMBL" id="CP144754">
    <property type="protein sequence ID" value="WVZ96346.1"/>
    <property type="molecule type" value="Genomic_DNA"/>
</dbReference>
<feature type="region of interest" description="Disordered" evidence="5">
    <location>
        <begin position="716"/>
        <end position="829"/>
    </location>
</feature>
<dbReference type="PANTHER" id="PTHR46951">
    <property type="entry name" value="BED-TYPE DOMAIN-CONTAINING PROTEIN"/>
    <property type="match status" value="1"/>
</dbReference>
<keyword evidence="8" id="KW-1185">Reference proteome</keyword>
<dbReference type="InterPro" id="IPR007021">
    <property type="entry name" value="DUF659"/>
</dbReference>
<dbReference type="AlphaFoldDB" id="A0AAQ3UQH3"/>
<feature type="compositionally biased region" description="Basic and acidic residues" evidence="5">
    <location>
        <begin position="756"/>
        <end position="787"/>
    </location>
</feature>
<dbReference type="PANTHER" id="PTHR46951:SF2">
    <property type="entry name" value="BED-TYPE DOMAIN-CONTAINING PROTEIN"/>
    <property type="match status" value="1"/>
</dbReference>
<evidence type="ECO:0000259" key="6">
    <source>
        <dbReference type="PROSITE" id="PS50808"/>
    </source>
</evidence>
<evidence type="ECO:0000256" key="2">
    <source>
        <dbReference type="ARBA" id="ARBA00022771"/>
    </source>
</evidence>
<keyword evidence="1" id="KW-0479">Metal-binding</keyword>
<keyword evidence="3" id="KW-0862">Zinc</keyword>
<dbReference type="Proteomes" id="UP001341281">
    <property type="component" value="Chromosome 10"/>
</dbReference>
<evidence type="ECO:0000256" key="5">
    <source>
        <dbReference type="SAM" id="MobiDB-lite"/>
    </source>
</evidence>
<evidence type="ECO:0000256" key="3">
    <source>
        <dbReference type="ARBA" id="ARBA00022833"/>
    </source>
</evidence>
<protein>
    <recommendedName>
        <fullName evidence="6">BED-type domain-containing protein</fullName>
    </recommendedName>
</protein>
<evidence type="ECO:0000256" key="4">
    <source>
        <dbReference type="PROSITE-ProRule" id="PRU00027"/>
    </source>
</evidence>
<feature type="domain" description="BED-type" evidence="6">
    <location>
        <begin position="29"/>
        <end position="83"/>
    </location>
</feature>
<evidence type="ECO:0000313" key="8">
    <source>
        <dbReference type="Proteomes" id="UP001341281"/>
    </source>
</evidence>
<reference evidence="7 8" key="1">
    <citation type="submission" date="2024-02" db="EMBL/GenBank/DDBJ databases">
        <title>High-quality chromosome-scale genome assembly of Pensacola bahiagrass (Paspalum notatum Flugge var. saurae).</title>
        <authorList>
            <person name="Vega J.M."/>
            <person name="Podio M."/>
            <person name="Orjuela J."/>
            <person name="Siena L.A."/>
            <person name="Pessino S.C."/>
            <person name="Combes M.C."/>
            <person name="Mariac C."/>
            <person name="Albertini E."/>
            <person name="Pupilli F."/>
            <person name="Ortiz J.P.A."/>
            <person name="Leblanc O."/>
        </authorList>
    </citation>
    <scope>NUCLEOTIDE SEQUENCE [LARGE SCALE GENOMIC DNA]</scope>
    <source>
        <strain evidence="7">R1</strain>
        <tissue evidence="7">Leaf</tissue>
    </source>
</reference>
<evidence type="ECO:0000313" key="7">
    <source>
        <dbReference type="EMBL" id="WVZ96346.1"/>
    </source>
</evidence>
<dbReference type="GO" id="GO:0008270">
    <property type="term" value="F:zinc ion binding"/>
    <property type="evidence" value="ECO:0007669"/>
    <property type="project" value="UniProtKB-KW"/>
</dbReference>
<accession>A0AAQ3UQH3</accession>
<dbReference type="Pfam" id="PF04937">
    <property type="entry name" value="DUF659"/>
    <property type="match status" value="1"/>
</dbReference>
<dbReference type="InterPro" id="IPR012337">
    <property type="entry name" value="RNaseH-like_sf"/>
</dbReference>